<dbReference type="EMBL" id="ONZQ02000004">
    <property type="protein sequence ID" value="SPO00654.1"/>
    <property type="molecule type" value="Genomic_DNA"/>
</dbReference>
<evidence type="ECO:0000256" key="1">
    <source>
        <dbReference type="ARBA" id="ARBA00001166"/>
    </source>
</evidence>
<keyword evidence="9" id="KW-1185">Reference proteome</keyword>
<dbReference type="PANTHER" id="PTHR13767">
    <property type="entry name" value="TRNA-PSEUDOURIDINE SYNTHASE"/>
    <property type="match status" value="1"/>
</dbReference>
<dbReference type="GO" id="GO:0160148">
    <property type="term" value="F:tRNA pseudouridine(55) synthase activity"/>
    <property type="evidence" value="ECO:0007669"/>
    <property type="project" value="UniProtKB-EC"/>
</dbReference>
<dbReference type="InterPro" id="IPR020103">
    <property type="entry name" value="PsdUridine_synth_cat_dom_sf"/>
</dbReference>
<evidence type="ECO:0000313" key="8">
    <source>
        <dbReference type="EMBL" id="SPO00654.1"/>
    </source>
</evidence>
<name>A0AAE8MWZ4_9PEZI</name>
<feature type="compositionally biased region" description="Basic and acidic residues" evidence="6">
    <location>
        <begin position="249"/>
        <end position="267"/>
    </location>
</feature>
<keyword evidence="5" id="KW-0413">Isomerase</keyword>
<reference evidence="8" key="1">
    <citation type="submission" date="2018-03" db="EMBL/GenBank/DDBJ databases">
        <authorList>
            <person name="Guldener U."/>
        </authorList>
    </citation>
    <scope>NUCLEOTIDE SEQUENCE</scope>
</reference>
<feature type="compositionally biased region" description="Basic and acidic residues" evidence="6">
    <location>
        <begin position="422"/>
        <end position="433"/>
    </location>
</feature>
<feature type="compositionally biased region" description="Basic residues" evidence="6">
    <location>
        <begin position="268"/>
        <end position="280"/>
    </location>
</feature>
<dbReference type="EC" id="5.4.99.25" evidence="3"/>
<feature type="region of interest" description="Disordered" evidence="6">
    <location>
        <begin position="227"/>
        <end position="303"/>
    </location>
</feature>
<comment type="catalytic activity">
    <reaction evidence="1">
        <text>a uridine in mRNA = a pseudouridine in mRNA</text>
        <dbReference type="Rhea" id="RHEA:56644"/>
        <dbReference type="Rhea" id="RHEA-COMP:14658"/>
        <dbReference type="Rhea" id="RHEA-COMP:14659"/>
        <dbReference type="ChEBI" id="CHEBI:65314"/>
        <dbReference type="ChEBI" id="CHEBI:65315"/>
    </reaction>
</comment>
<evidence type="ECO:0000256" key="4">
    <source>
        <dbReference type="ARBA" id="ARBA00022694"/>
    </source>
</evidence>
<feature type="compositionally biased region" description="Low complexity" evidence="6">
    <location>
        <begin position="450"/>
        <end position="472"/>
    </location>
</feature>
<protein>
    <recommendedName>
        <fullName evidence="3">tRNA pseudouridine(55) synthase</fullName>
        <ecNumber evidence="3">5.4.99.25</ecNumber>
    </recommendedName>
</protein>
<dbReference type="Gene3D" id="3.30.2350.10">
    <property type="entry name" value="Pseudouridine synthase"/>
    <property type="match status" value="1"/>
</dbReference>
<dbReference type="InterPro" id="IPR002501">
    <property type="entry name" value="PsdUridine_synth_N"/>
</dbReference>
<comment type="caution">
    <text evidence="8">The sequence shown here is derived from an EMBL/GenBank/DDBJ whole genome shotgun (WGS) entry which is preliminary data.</text>
</comment>
<gene>
    <name evidence="8" type="ORF">DNG_03403</name>
</gene>
<feature type="domain" description="Pseudouridine synthase II N-terminal" evidence="7">
    <location>
        <begin position="69"/>
        <end position="199"/>
    </location>
</feature>
<dbReference type="GO" id="GO:0003723">
    <property type="term" value="F:RNA binding"/>
    <property type="evidence" value="ECO:0007669"/>
    <property type="project" value="InterPro"/>
</dbReference>
<evidence type="ECO:0000256" key="3">
    <source>
        <dbReference type="ARBA" id="ARBA00012787"/>
    </source>
</evidence>
<dbReference type="HAMAP" id="MF_01080">
    <property type="entry name" value="TruB_bact"/>
    <property type="match status" value="1"/>
</dbReference>
<evidence type="ECO:0000256" key="5">
    <source>
        <dbReference type="ARBA" id="ARBA00023235"/>
    </source>
</evidence>
<evidence type="ECO:0000313" key="9">
    <source>
        <dbReference type="Proteomes" id="UP001187682"/>
    </source>
</evidence>
<evidence type="ECO:0000259" key="7">
    <source>
        <dbReference type="Pfam" id="PF01509"/>
    </source>
</evidence>
<dbReference type="InterPro" id="IPR014780">
    <property type="entry name" value="tRNA_psdUridine_synth_TruB"/>
</dbReference>
<dbReference type="GO" id="GO:0006400">
    <property type="term" value="P:tRNA modification"/>
    <property type="evidence" value="ECO:0007669"/>
    <property type="project" value="TreeGrafter"/>
</dbReference>
<feature type="region of interest" description="Disordered" evidence="6">
    <location>
        <begin position="421"/>
        <end position="488"/>
    </location>
</feature>
<dbReference type="Proteomes" id="UP001187682">
    <property type="component" value="Unassembled WGS sequence"/>
</dbReference>
<dbReference type="SUPFAM" id="SSF55120">
    <property type="entry name" value="Pseudouridine synthase"/>
    <property type="match status" value="1"/>
</dbReference>
<dbReference type="GO" id="GO:0005634">
    <property type="term" value="C:nucleus"/>
    <property type="evidence" value="ECO:0007669"/>
    <property type="project" value="TreeGrafter"/>
</dbReference>
<comment type="similarity">
    <text evidence="2">Belongs to the pseudouridine synthase TruB family.</text>
</comment>
<dbReference type="PANTHER" id="PTHR13767:SF2">
    <property type="entry name" value="PSEUDOURIDYLATE SYNTHASE TRUB1"/>
    <property type="match status" value="1"/>
</dbReference>
<dbReference type="AlphaFoldDB" id="A0AAE8MWZ4"/>
<dbReference type="Pfam" id="PF01509">
    <property type="entry name" value="TruB_N"/>
    <property type="match status" value="1"/>
</dbReference>
<dbReference type="GO" id="GO:1990481">
    <property type="term" value="P:mRNA pseudouridine synthesis"/>
    <property type="evidence" value="ECO:0007669"/>
    <property type="project" value="TreeGrafter"/>
</dbReference>
<proteinExistence type="inferred from homology"/>
<keyword evidence="4" id="KW-0819">tRNA processing</keyword>
<accession>A0AAE8MWZ4</accession>
<sequence>MAQNAILEGVLAINKPVGLSSAQVIRDCQMQFNPSATFAPLLKKESDKRAAEGAKAFNRRSKNKKELRVKMGHGGTLDPLASGVLILGLGNGTKSLQGFLDCTKSYETVIVFGASTDTYDRVGRILTRRTYTHITKDMVLKAIDSFKGKIQQTPPLFSALKMEGKPLYEYAREGKPIPRQIPTREVDVLSIEMVEWYPPGSHKHYWPTEEAGDAERQLAQKVWKVQESNGKALTPEEEEEEARAVAAHEAAKRKFESDVDGLVMDRPHSKKKQKKSHNGQRKGGEVVMSGALGTEPTSEPAQPFRKGANLIPESDPNAKAPWEGEGPPAVKIRMTVTSGFYVRSLCHDLGAKLGSAAMMAELCRSRQGDFEVDGPNCLDYDDIAKGEEVWAPKVAAMLENWTQKTVAKATTFSGHPPVVAEPVERKELSDKAVETNGVEPTQAGEKGTVPPSAKTEAAAAPPVKPEASVAAAEAEKDDDEVSWKGFQD</sequence>
<organism evidence="8 9">
    <name type="scientific">Cephalotrichum gorgonifer</name>
    <dbReference type="NCBI Taxonomy" id="2041049"/>
    <lineage>
        <taxon>Eukaryota</taxon>
        <taxon>Fungi</taxon>
        <taxon>Dikarya</taxon>
        <taxon>Ascomycota</taxon>
        <taxon>Pezizomycotina</taxon>
        <taxon>Sordariomycetes</taxon>
        <taxon>Hypocreomycetidae</taxon>
        <taxon>Microascales</taxon>
        <taxon>Microascaceae</taxon>
        <taxon>Cephalotrichum</taxon>
    </lineage>
</organism>
<evidence type="ECO:0000256" key="2">
    <source>
        <dbReference type="ARBA" id="ARBA00008999"/>
    </source>
</evidence>
<evidence type="ECO:0000256" key="6">
    <source>
        <dbReference type="SAM" id="MobiDB-lite"/>
    </source>
</evidence>